<evidence type="ECO:0000256" key="1">
    <source>
        <dbReference type="SAM" id="SignalP"/>
    </source>
</evidence>
<evidence type="ECO:0000313" key="2">
    <source>
        <dbReference type="EMBL" id="PLB35785.1"/>
    </source>
</evidence>
<dbReference type="RefSeq" id="XP_024669797.1">
    <property type="nucleotide sequence ID" value="XM_024816772.1"/>
</dbReference>
<evidence type="ECO:0000313" key="3">
    <source>
        <dbReference type="Proteomes" id="UP000234585"/>
    </source>
</evidence>
<reference evidence="2 3" key="1">
    <citation type="submission" date="2017-12" db="EMBL/GenBank/DDBJ databases">
        <authorList>
            <consortium name="DOE Joint Genome Institute"/>
            <person name="Haridas S."/>
            <person name="Kjaerbolling I."/>
            <person name="Vesth T.C."/>
            <person name="Frisvad J.C."/>
            <person name="Nybo J.L."/>
            <person name="Theobald S."/>
            <person name="Kuo A."/>
            <person name="Bowyer P."/>
            <person name="Matsuda Y."/>
            <person name="Mondo S."/>
            <person name="Lyhne E.K."/>
            <person name="Kogle M.E."/>
            <person name="Clum A."/>
            <person name="Lipzen A."/>
            <person name="Salamov A."/>
            <person name="Ngan C.Y."/>
            <person name="Daum C."/>
            <person name="Chiniquy J."/>
            <person name="Barry K."/>
            <person name="LaButti K."/>
            <person name="Simmons B.A."/>
            <person name="Magnuson J.K."/>
            <person name="Mortensen U.H."/>
            <person name="Larsen T.O."/>
            <person name="Grigoriev I.V."/>
            <person name="Baker S.E."/>
            <person name="Andersen M.R."/>
            <person name="Nordberg H.P."/>
            <person name="Cantor M.N."/>
            <person name="Hua S.X."/>
        </authorList>
    </citation>
    <scope>NUCLEOTIDE SEQUENCE [LARGE SCALE GENOMIC DNA]</scope>
    <source>
        <strain evidence="2 3">CBS 102.13</strain>
    </source>
</reference>
<dbReference type="OrthoDB" id="4524870at2759"/>
<feature type="signal peptide" evidence="1">
    <location>
        <begin position="1"/>
        <end position="24"/>
    </location>
</feature>
<organism evidence="2 3">
    <name type="scientific">Aspergillus candidus</name>
    <dbReference type="NCBI Taxonomy" id="41067"/>
    <lineage>
        <taxon>Eukaryota</taxon>
        <taxon>Fungi</taxon>
        <taxon>Dikarya</taxon>
        <taxon>Ascomycota</taxon>
        <taxon>Pezizomycotina</taxon>
        <taxon>Eurotiomycetes</taxon>
        <taxon>Eurotiomycetidae</taxon>
        <taxon>Eurotiales</taxon>
        <taxon>Aspergillaceae</taxon>
        <taxon>Aspergillus</taxon>
        <taxon>Aspergillus subgen. Circumdati</taxon>
    </lineage>
</organism>
<sequence>MARISGMVSAVVLMLTMAAVPSSASQICSFWDGGCLDALAQTAASFSFRPLFLDQLTFYYGYDANSRGKGHEPMTKVSYWLNYQVHHINNSIIDSNRTLEVAMRVGNLTGTPSGSNNGCDGVWGSQCSTNLKEEIQEAIYQLSVKGEYYDDPLNTVISQLRLDPPYLRSCPPQFFDVQDFPVFEFAQEIDVDKSAKLQPSGSSSNPWKTWYIDNMSDHQQAEQVAVAIFSRGPSYNSLALKNKDEIDLELVCVQAPDSGSTSSHDAA</sequence>
<dbReference type="Proteomes" id="UP000234585">
    <property type="component" value="Unassembled WGS sequence"/>
</dbReference>
<proteinExistence type="predicted"/>
<feature type="chain" id="PRO_5014139345" evidence="1">
    <location>
        <begin position="25"/>
        <end position="267"/>
    </location>
</feature>
<name>A0A2I2F555_ASPCN</name>
<dbReference type="EMBL" id="KZ559158">
    <property type="protein sequence ID" value="PLB35785.1"/>
    <property type="molecule type" value="Genomic_DNA"/>
</dbReference>
<dbReference type="GeneID" id="36523932"/>
<keyword evidence="1" id="KW-0732">Signal</keyword>
<keyword evidence="3" id="KW-1185">Reference proteome</keyword>
<protein>
    <submittedName>
        <fullName evidence="2">Uncharacterized protein</fullName>
    </submittedName>
</protein>
<dbReference type="AlphaFoldDB" id="A0A2I2F555"/>
<gene>
    <name evidence="2" type="ORF">BDW47DRAFT_127832</name>
</gene>
<accession>A0A2I2F555</accession>